<dbReference type="EMBL" id="JAAAJA010000056">
    <property type="protein sequence ID" value="KAG0264168.1"/>
    <property type="molecule type" value="Genomic_DNA"/>
</dbReference>
<evidence type="ECO:0000313" key="3">
    <source>
        <dbReference type="Proteomes" id="UP000726737"/>
    </source>
</evidence>
<accession>A0A9P6QAB8</accession>
<proteinExistence type="predicted"/>
<comment type="caution">
    <text evidence="2">The sequence shown here is derived from an EMBL/GenBank/DDBJ whole genome shotgun (WGS) entry which is preliminary data.</text>
</comment>
<evidence type="ECO:0000313" key="2">
    <source>
        <dbReference type="EMBL" id="KAG0264168.1"/>
    </source>
</evidence>
<reference evidence="2" key="1">
    <citation type="journal article" date="2020" name="Fungal Divers.">
        <title>Resolving the Mortierellaceae phylogeny through synthesis of multi-gene phylogenetics and phylogenomics.</title>
        <authorList>
            <person name="Vandepol N."/>
            <person name="Liber J."/>
            <person name="Desiro A."/>
            <person name="Na H."/>
            <person name="Kennedy M."/>
            <person name="Barry K."/>
            <person name="Grigoriev I.V."/>
            <person name="Miller A.N."/>
            <person name="O'Donnell K."/>
            <person name="Stajich J.E."/>
            <person name="Bonito G."/>
        </authorList>
    </citation>
    <scope>NUCLEOTIDE SEQUENCE</scope>
    <source>
        <strain evidence="2">KOD948</strain>
    </source>
</reference>
<name>A0A9P6QAB8_9FUNG</name>
<feature type="compositionally biased region" description="Basic residues" evidence="1">
    <location>
        <begin position="164"/>
        <end position="186"/>
    </location>
</feature>
<organism evidence="2 3">
    <name type="scientific">Mortierella polycephala</name>
    <dbReference type="NCBI Taxonomy" id="41804"/>
    <lineage>
        <taxon>Eukaryota</taxon>
        <taxon>Fungi</taxon>
        <taxon>Fungi incertae sedis</taxon>
        <taxon>Mucoromycota</taxon>
        <taxon>Mortierellomycotina</taxon>
        <taxon>Mortierellomycetes</taxon>
        <taxon>Mortierellales</taxon>
        <taxon>Mortierellaceae</taxon>
        <taxon>Mortierella</taxon>
    </lineage>
</organism>
<dbReference type="AlphaFoldDB" id="A0A9P6QAB8"/>
<dbReference type="Proteomes" id="UP000726737">
    <property type="component" value="Unassembled WGS sequence"/>
</dbReference>
<feature type="region of interest" description="Disordered" evidence="1">
    <location>
        <begin position="162"/>
        <end position="186"/>
    </location>
</feature>
<sequence length="186" mass="21925">MLRRTLLGVDLLRLLLRCQRIRLQDATYQLHHRQNSEILESNVFKLAMFMDFRKAMGDALIQPDVNPLEQYREVVPVVTEGLQTLSRTSHQSLQGIRQLLLGQQQDNRQIQQQLLEVLGTWQQHQQQATMYQCQPQQRLYIPKVPKRRNNFFRCCTLQDLNGHHSPHGHSNRRRNSCGHRSLHCTN</sequence>
<evidence type="ECO:0000256" key="1">
    <source>
        <dbReference type="SAM" id="MobiDB-lite"/>
    </source>
</evidence>
<keyword evidence="3" id="KW-1185">Reference proteome</keyword>
<protein>
    <submittedName>
        <fullName evidence="2">Uncharacterized protein</fullName>
    </submittedName>
</protein>
<gene>
    <name evidence="2" type="ORF">BG011_007322</name>
</gene>